<dbReference type="InterPro" id="IPR050319">
    <property type="entry name" value="ABC_transp_ATP-bind"/>
</dbReference>
<gene>
    <name evidence="10" type="ORF">SAMN05216588_116114</name>
</gene>
<proteinExistence type="inferred from homology"/>
<evidence type="ECO:0000256" key="8">
    <source>
        <dbReference type="ARBA" id="ARBA00065473"/>
    </source>
</evidence>
<dbReference type="InterPro" id="IPR017871">
    <property type="entry name" value="ABC_transporter-like_CS"/>
</dbReference>
<dbReference type="EC" id="7.4.2.9" evidence="5"/>
<dbReference type="GO" id="GO:0055085">
    <property type="term" value="P:transmembrane transport"/>
    <property type="evidence" value="ECO:0007669"/>
    <property type="project" value="UniProtKB-ARBA"/>
</dbReference>
<dbReference type="NCBIfam" id="NF010167">
    <property type="entry name" value="PRK13648.1"/>
    <property type="match status" value="2"/>
</dbReference>
<dbReference type="InterPro" id="IPR013563">
    <property type="entry name" value="Oligopep_ABC_C"/>
</dbReference>
<evidence type="ECO:0000256" key="2">
    <source>
        <dbReference type="ARBA" id="ARBA00022448"/>
    </source>
</evidence>
<comment type="similarity">
    <text evidence="1">Belongs to the ABC transporter superfamily.</text>
</comment>
<dbReference type="PANTHER" id="PTHR43776">
    <property type="entry name" value="TRANSPORT ATP-BINDING PROTEIN"/>
    <property type="match status" value="1"/>
</dbReference>
<dbReference type="GO" id="GO:0005524">
    <property type="term" value="F:ATP binding"/>
    <property type="evidence" value="ECO:0007669"/>
    <property type="project" value="UniProtKB-KW"/>
</dbReference>
<evidence type="ECO:0000256" key="3">
    <source>
        <dbReference type="ARBA" id="ARBA00022741"/>
    </source>
</evidence>
<dbReference type="RefSeq" id="WP_084307554.1">
    <property type="nucleotide sequence ID" value="NZ_FNDG01000016.1"/>
</dbReference>
<keyword evidence="4 10" id="KW-0067">ATP-binding</keyword>
<reference evidence="10 11" key="1">
    <citation type="submission" date="2016-10" db="EMBL/GenBank/DDBJ databases">
        <authorList>
            <person name="de Groot N.N."/>
        </authorList>
    </citation>
    <scope>NUCLEOTIDE SEQUENCE [LARGE SCALE GENOMIC DNA]</scope>
    <source>
        <strain evidence="10 11">LMG 18387</strain>
    </source>
</reference>
<evidence type="ECO:0000256" key="5">
    <source>
        <dbReference type="ARBA" id="ARBA00038852"/>
    </source>
</evidence>
<dbReference type="PROSITE" id="PS00211">
    <property type="entry name" value="ABC_TRANSPORTER_1"/>
    <property type="match status" value="2"/>
</dbReference>
<dbReference type="SUPFAM" id="SSF52540">
    <property type="entry name" value="P-loop containing nucleoside triphosphate hydrolases"/>
    <property type="match status" value="2"/>
</dbReference>
<dbReference type="InterPro" id="IPR003439">
    <property type="entry name" value="ABC_transporter-like_ATP-bd"/>
</dbReference>
<dbReference type="CDD" id="cd03257">
    <property type="entry name" value="ABC_NikE_OppD_transporters"/>
    <property type="match status" value="2"/>
</dbReference>
<dbReference type="PROSITE" id="PS50893">
    <property type="entry name" value="ABC_TRANSPORTER_2"/>
    <property type="match status" value="2"/>
</dbReference>
<dbReference type="AlphaFoldDB" id="A0A1G8KF55"/>
<evidence type="ECO:0000259" key="9">
    <source>
        <dbReference type="PROSITE" id="PS50893"/>
    </source>
</evidence>
<dbReference type="InterPro" id="IPR003593">
    <property type="entry name" value="AAA+_ATPase"/>
</dbReference>
<dbReference type="Pfam" id="PF08352">
    <property type="entry name" value="oligo_HPY"/>
    <property type="match status" value="2"/>
</dbReference>
<dbReference type="InterPro" id="IPR027417">
    <property type="entry name" value="P-loop_NTPase"/>
</dbReference>
<keyword evidence="2" id="KW-0813">Transport</keyword>
<protein>
    <recommendedName>
        <fullName evidence="5">ABC-type dipeptide transporter</fullName>
        <ecNumber evidence="5">7.4.2.9</ecNumber>
    </recommendedName>
</protein>
<name>A0A1G8KF55_9GAMM</name>
<dbReference type="Proteomes" id="UP000198606">
    <property type="component" value="Unassembled WGS sequence"/>
</dbReference>
<evidence type="ECO:0000256" key="1">
    <source>
        <dbReference type="ARBA" id="ARBA00005417"/>
    </source>
</evidence>
<keyword evidence="3" id="KW-0547">Nucleotide-binding</keyword>
<dbReference type="PANTHER" id="PTHR43776:SF7">
    <property type="entry name" value="D,D-DIPEPTIDE TRANSPORT ATP-BINDING PROTEIN DDPF-RELATED"/>
    <property type="match status" value="1"/>
</dbReference>
<dbReference type="GO" id="GO:0016887">
    <property type="term" value="F:ATP hydrolysis activity"/>
    <property type="evidence" value="ECO:0007669"/>
    <property type="project" value="InterPro"/>
</dbReference>
<dbReference type="STRING" id="29435.SAMN05216588_116114"/>
<comment type="subunit">
    <text evidence="8">The complex is composed of two ATP-binding proteins (DppD and DppF), two transmembrane proteins (DppB and DppC) and a solute-binding protein (DppA1-A5). Five orthologous SBPs (DppA1-A5) are present in P.aeruginosa, which increases the substrate specificity of the DppBCDF transporter.</text>
</comment>
<dbReference type="FunFam" id="3.40.50.300:FF:000016">
    <property type="entry name" value="Oligopeptide ABC transporter ATP-binding component"/>
    <property type="match status" value="1"/>
</dbReference>
<evidence type="ECO:0000256" key="6">
    <source>
        <dbReference type="ARBA" id="ARBA00047356"/>
    </source>
</evidence>
<dbReference type="NCBIfam" id="NF007739">
    <property type="entry name" value="PRK10419.1"/>
    <property type="match status" value="2"/>
</dbReference>
<evidence type="ECO:0000256" key="4">
    <source>
        <dbReference type="ARBA" id="ARBA00022840"/>
    </source>
</evidence>
<accession>A0A1G8KF55</accession>
<comment type="function">
    <text evidence="7">Part of the ABC transporter DppABCDF involved in the uptake of various di/tripeptides. Is also involved in the uptake of phaseolotoxin, a toxic tripeptide inhibiting the enzyme ornithine carbamoyltransferase. Responsible for energy coupling to the transport system.</text>
</comment>
<evidence type="ECO:0000256" key="7">
    <source>
        <dbReference type="ARBA" id="ARBA00058018"/>
    </source>
</evidence>
<dbReference type="Pfam" id="PF00005">
    <property type="entry name" value="ABC_tran"/>
    <property type="match status" value="2"/>
</dbReference>
<dbReference type="GO" id="GO:0015833">
    <property type="term" value="P:peptide transport"/>
    <property type="evidence" value="ECO:0007669"/>
    <property type="project" value="InterPro"/>
</dbReference>
<dbReference type="NCBIfam" id="NF008453">
    <property type="entry name" value="PRK11308.1"/>
    <property type="match status" value="2"/>
</dbReference>
<feature type="domain" description="ABC transporter" evidence="9">
    <location>
        <begin position="279"/>
        <end position="523"/>
    </location>
</feature>
<dbReference type="EMBL" id="FNDG01000016">
    <property type="protein sequence ID" value="SDI42045.1"/>
    <property type="molecule type" value="Genomic_DNA"/>
</dbReference>
<sequence>MSRPLLKVSGLSIDYLDATGAQPATRDIDLQIGRGEFVAIVGESGSGKSTTASALIGLLADNARISAGTIEFDGQAMEQLDDRHWRQLRGTRIGFVPQDPALSLDPVKRIGQQVIEALTVHGVPRNAAQARSLEVLAQVGLRDVERLARRYPHELSGGMRQRVLIAIAMANHPSLIIADEPTSALDVSVQRQVLDHLQRLAREQKIAVLLITHDLGVAMDRAERVIVMQQGRIVESGSTQDIFLRPRHPYTRRLLDAAPSFTQALPDRRQVPASEAPLLSVRGLSKQFASWRDDLPPAVSQVSFDIQRSTTLSLVGESGSGKSTTARMILRLEQATAGTVLFDGQDVLTRDAARLRDYRRRVQVVYQNPYASLNPRFTLEQIICEPLRAFAIGDRTAQRQRAATLLQRVGLPVALLGSRPAHLSGGQRQRVAIARALALEPQLLILDEPLSALDASVQKQILDLLAELQEELGLSYLFISHDLAVVRQISDQVVVMQAGRIVEQGPAEQLFRAPASAYTQRLLSDVPGQRYLDSLHFQIAI</sequence>
<evidence type="ECO:0000313" key="10">
    <source>
        <dbReference type="EMBL" id="SDI42045.1"/>
    </source>
</evidence>
<feature type="domain" description="ABC transporter" evidence="9">
    <location>
        <begin position="6"/>
        <end position="255"/>
    </location>
</feature>
<dbReference type="SMART" id="SM00382">
    <property type="entry name" value="AAA"/>
    <property type="match status" value="2"/>
</dbReference>
<organism evidence="10 11">
    <name type="scientific">Phytopseudomonas flavescens</name>
    <dbReference type="NCBI Taxonomy" id="29435"/>
    <lineage>
        <taxon>Bacteria</taxon>
        <taxon>Pseudomonadati</taxon>
        <taxon>Pseudomonadota</taxon>
        <taxon>Gammaproteobacteria</taxon>
        <taxon>Pseudomonadales</taxon>
        <taxon>Pseudomonadaceae</taxon>
        <taxon>Phytopseudomonas</taxon>
    </lineage>
</organism>
<dbReference type="Gene3D" id="3.40.50.300">
    <property type="entry name" value="P-loop containing nucleotide triphosphate hydrolases"/>
    <property type="match status" value="2"/>
</dbReference>
<evidence type="ECO:0000313" key="11">
    <source>
        <dbReference type="Proteomes" id="UP000198606"/>
    </source>
</evidence>
<comment type="catalytic activity">
    <reaction evidence="6">
        <text>a dipeptide(out) + ATP + H2O = a dipeptide(in) + ADP + phosphate + H(+)</text>
        <dbReference type="Rhea" id="RHEA:23120"/>
        <dbReference type="ChEBI" id="CHEBI:15377"/>
        <dbReference type="ChEBI" id="CHEBI:15378"/>
        <dbReference type="ChEBI" id="CHEBI:30616"/>
        <dbReference type="ChEBI" id="CHEBI:43474"/>
        <dbReference type="ChEBI" id="CHEBI:90799"/>
        <dbReference type="ChEBI" id="CHEBI:456216"/>
        <dbReference type="EC" id="7.4.2.9"/>
    </reaction>
</comment>